<proteinExistence type="inferred from homology"/>
<organism evidence="8 9">
    <name type="scientific">Candidatus Onthocola gallistercoris</name>
    <dbReference type="NCBI Taxonomy" id="2840876"/>
    <lineage>
        <taxon>Bacteria</taxon>
        <taxon>Bacillati</taxon>
        <taxon>Bacillota</taxon>
        <taxon>Bacilli</taxon>
        <taxon>Candidatus Onthocola</taxon>
    </lineage>
</organism>
<dbReference type="SUPFAM" id="SSF53448">
    <property type="entry name" value="Nucleotide-diphospho-sugar transferases"/>
    <property type="match status" value="1"/>
</dbReference>
<dbReference type="GO" id="GO:0050518">
    <property type="term" value="F:2-C-methyl-D-erythritol 4-phosphate cytidylyltransferase activity"/>
    <property type="evidence" value="ECO:0007669"/>
    <property type="project" value="UniProtKB-UniRule"/>
</dbReference>
<evidence type="ECO:0000313" key="8">
    <source>
        <dbReference type="EMBL" id="HIU03842.1"/>
    </source>
</evidence>
<dbReference type="FunFam" id="3.90.550.10:FF:000003">
    <property type="entry name" value="2-C-methyl-D-erythritol 4-phosphate cytidylyltransferase"/>
    <property type="match status" value="1"/>
</dbReference>
<comment type="similarity">
    <text evidence="3 7">Belongs to the IspD/TarI cytidylyltransferase family. IspD subfamily.</text>
</comment>
<comment type="caution">
    <text evidence="8">The sequence shown here is derived from an EMBL/GenBank/DDBJ whole genome shotgun (WGS) entry which is preliminary data.</text>
</comment>
<dbReference type="GO" id="GO:0019288">
    <property type="term" value="P:isopentenyl diphosphate biosynthetic process, methylerythritol 4-phosphate pathway"/>
    <property type="evidence" value="ECO:0007669"/>
    <property type="project" value="UniProtKB-UniRule"/>
</dbReference>
<dbReference type="EC" id="2.7.7.60" evidence="7"/>
<evidence type="ECO:0000256" key="1">
    <source>
        <dbReference type="ARBA" id="ARBA00001282"/>
    </source>
</evidence>
<gene>
    <name evidence="7 8" type="primary">ispD</name>
    <name evidence="8" type="ORF">IAB63_11390</name>
</gene>
<feature type="site" description="Transition state stabilizer" evidence="7">
    <location>
        <position position="23"/>
    </location>
</feature>
<dbReference type="AlphaFoldDB" id="A0A9D1KXV6"/>
<keyword evidence="6 7" id="KW-0414">Isoprene biosynthesis</keyword>
<dbReference type="Proteomes" id="UP000824164">
    <property type="component" value="Unassembled WGS sequence"/>
</dbReference>
<feature type="site" description="Transition state stabilizer" evidence="7">
    <location>
        <position position="16"/>
    </location>
</feature>
<feature type="site" description="Positions MEP for the nucleophilic attack" evidence="7">
    <location>
        <position position="220"/>
    </location>
</feature>
<dbReference type="Pfam" id="PF01128">
    <property type="entry name" value="IspD"/>
    <property type="match status" value="1"/>
</dbReference>
<accession>A0A9D1KXV6</accession>
<sequence length="239" mass="27264">MSKITAILLAAGKGRRMKSDVQKQYMLLNGKPLIWYSLDTFEKSPVDEIILVVGPGEVEICRKNIVDAFGFKKVSQIVEGGEERYDSVYEGLKAAEDADYVLIHDGARPFVTEKIIADNIETAERERACATGMPVKDTIKMVDVDNYAIFTPTRDHVWLVQTPQTFEYPLIREGYEKLMEKREKEESEDDRFEVTDDAMIVERLMRTKVKLIRGSYENIKITTPEDLVTAQGFVEIQQG</sequence>
<keyword evidence="5 7" id="KW-0548">Nucleotidyltransferase</keyword>
<dbReference type="CDD" id="cd02516">
    <property type="entry name" value="CDP-ME_synthetase"/>
    <property type="match status" value="1"/>
</dbReference>
<evidence type="ECO:0000313" key="9">
    <source>
        <dbReference type="Proteomes" id="UP000824164"/>
    </source>
</evidence>
<name>A0A9D1KXV6_9FIRM</name>
<feature type="site" description="Positions MEP for the nucleophilic attack" evidence="7">
    <location>
        <position position="154"/>
    </location>
</feature>
<dbReference type="InterPro" id="IPR018294">
    <property type="entry name" value="ISPD_synthase_CS"/>
</dbReference>
<comment type="catalytic activity">
    <reaction evidence="1 7">
        <text>2-C-methyl-D-erythritol 4-phosphate + CTP + H(+) = 4-CDP-2-C-methyl-D-erythritol + diphosphate</text>
        <dbReference type="Rhea" id="RHEA:13429"/>
        <dbReference type="ChEBI" id="CHEBI:15378"/>
        <dbReference type="ChEBI" id="CHEBI:33019"/>
        <dbReference type="ChEBI" id="CHEBI:37563"/>
        <dbReference type="ChEBI" id="CHEBI:57823"/>
        <dbReference type="ChEBI" id="CHEBI:58262"/>
        <dbReference type="EC" id="2.7.7.60"/>
    </reaction>
</comment>
<dbReference type="InterPro" id="IPR034683">
    <property type="entry name" value="IspD/TarI"/>
</dbReference>
<evidence type="ECO:0000256" key="4">
    <source>
        <dbReference type="ARBA" id="ARBA00022679"/>
    </source>
</evidence>
<evidence type="ECO:0000256" key="5">
    <source>
        <dbReference type="ARBA" id="ARBA00022695"/>
    </source>
</evidence>
<dbReference type="NCBIfam" id="TIGR00453">
    <property type="entry name" value="ispD"/>
    <property type="match status" value="1"/>
</dbReference>
<comment type="function">
    <text evidence="7">Catalyzes the formation of 4-diphosphocytidyl-2-C-methyl-D-erythritol from CTP and 2-C-methyl-D-erythritol 4-phosphate (MEP).</text>
</comment>
<evidence type="ECO:0000256" key="7">
    <source>
        <dbReference type="HAMAP-Rule" id="MF_00108"/>
    </source>
</evidence>
<reference evidence="8" key="1">
    <citation type="submission" date="2020-10" db="EMBL/GenBank/DDBJ databases">
        <authorList>
            <person name="Gilroy R."/>
        </authorList>
    </citation>
    <scope>NUCLEOTIDE SEQUENCE</scope>
    <source>
        <strain evidence="8">CHK187-14744</strain>
    </source>
</reference>
<comment type="pathway">
    <text evidence="2 7">Isoprenoid biosynthesis; isopentenyl diphosphate biosynthesis via DXP pathway; isopentenyl diphosphate from 1-deoxy-D-xylulose 5-phosphate: step 2/6.</text>
</comment>
<dbReference type="HAMAP" id="MF_00108">
    <property type="entry name" value="IspD"/>
    <property type="match status" value="1"/>
</dbReference>
<dbReference type="PANTHER" id="PTHR32125">
    <property type="entry name" value="2-C-METHYL-D-ERYTHRITOL 4-PHOSPHATE CYTIDYLYLTRANSFERASE, CHLOROPLASTIC"/>
    <property type="match status" value="1"/>
</dbReference>
<dbReference type="PROSITE" id="PS01295">
    <property type="entry name" value="ISPD"/>
    <property type="match status" value="1"/>
</dbReference>
<keyword evidence="4 7" id="KW-0808">Transferase</keyword>
<dbReference type="InterPro" id="IPR029044">
    <property type="entry name" value="Nucleotide-diphossugar_trans"/>
</dbReference>
<dbReference type="PANTHER" id="PTHR32125:SF4">
    <property type="entry name" value="2-C-METHYL-D-ERYTHRITOL 4-PHOSPHATE CYTIDYLYLTRANSFERASE, CHLOROPLASTIC"/>
    <property type="match status" value="1"/>
</dbReference>
<dbReference type="Gene3D" id="3.90.550.10">
    <property type="entry name" value="Spore Coat Polysaccharide Biosynthesis Protein SpsA, Chain A"/>
    <property type="match status" value="1"/>
</dbReference>
<evidence type="ECO:0000256" key="3">
    <source>
        <dbReference type="ARBA" id="ARBA00009789"/>
    </source>
</evidence>
<dbReference type="InterPro" id="IPR001228">
    <property type="entry name" value="IspD"/>
</dbReference>
<protein>
    <recommendedName>
        <fullName evidence="7">2-C-methyl-D-erythritol 4-phosphate cytidylyltransferase</fullName>
        <ecNumber evidence="7">2.7.7.60</ecNumber>
    </recommendedName>
    <alternativeName>
        <fullName evidence="7">4-diphosphocytidyl-2C-methyl-D-erythritol synthase</fullName>
    </alternativeName>
    <alternativeName>
        <fullName evidence="7">MEP cytidylyltransferase</fullName>
        <shortName evidence="7">MCT</shortName>
    </alternativeName>
</protein>
<dbReference type="EMBL" id="DVLT01000075">
    <property type="protein sequence ID" value="HIU03842.1"/>
    <property type="molecule type" value="Genomic_DNA"/>
</dbReference>
<reference evidence="8" key="2">
    <citation type="journal article" date="2021" name="PeerJ">
        <title>Extensive microbial diversity within the chicken gut microbiome revealed by metagenomics and culture.</title>
        <authorList>
            <person name="Gilroy R."/>
            <person name="Ravi A."/>
            <person name="Getino M."/>
            <person name="Pursley I."/>
            <person name="Horton D.L."/>
            <person name="Alikhan N.F."/>
            <person name="Baker D."/>
            <person name="Gharbi K."/>
            <person name="Hall N."/>
            <person name="Watson M."/>
            <person name="Adriaenssens E.M."/>
            <person name="Foster-Nyarko E."/>
            <person name="Jarju S."/>
            <person name="Secka A."/>
            <person name="Antonio M."/>
            <person name="Oren A."/>
            <person name="Chaudhuri R.R."/>
            <person name="La Ragione R."/>
            <person name="Hildebrand F."/>
            <person name="Pallen M.J."/>
        </authorList>
    </citation>
    <scope>NUCLEOTIDE SEQUENCE</scope>
    <source>
        <strain evidence="8">CHK187-14744</strain>
    </source>
</reference>
<evidence type="ECO:0000256" key="2">
    <source>
        <dbReference type="ARBA" id="ARBA00004787"/>
    </source>
</evidence>
<evidence type="ECO:0000256" key="6">
    <source>
        <dbReference type="ARBA" id="ARBA00023229"/>
    </source>
</evidence>
<dbReference type="InterPro" id="IPR050088">
    <property type="entry name" value="IspD/TarI_cytidylyltransf_bact"/>
</dbReference>